<feature type="transmembrane region" description="Helical" evidence="1">
    <location>
        <begin position="55"/>
        <end position="87"/>
    </location>
</feature>
<dbReference type="Pfam" id="PF00487">
    <property type="entry name" value="FA_desaturase"/>
    <property type="match status" value="1"/>
</dbReference>
<sequence>MPTEIRRDYSLTGPEADRAVARGLATADWYQCPIPRKEMKALMARSDGPALRDTAIWFAALFLSGLGGWYFWGTWWCVPFFAVYGILYGSSSDSRWHECGHGTAFKTPWMNEVVYQIACFMILREPTVWRWSHTRHHTDTIIVGRDPEIAAPRPPDIAGILLNVFALKSSWVALKKIALHATGRLYPDEALYIPESERGKVFRVARIYLVILIAVAAWCLAIGSILPAMFIGLPTLYGAAFVVVFGLTQHAGLDEDVLDHRLNSRTVYMNPVFRFLYWNMNYHVEHHMFPMVPYHQLPKLHARIKDDCPTPYSGLWEAYREIIPALWRQRKDPRFFVRRRLPGHARPLGAPPAGAVPAE</sequence>
<evidence type="ECO:0000256" key="1">
    <source>
        <dbReference type="SAM" id="Phobius"/>
    </source>
</evidence>
<dbReference type="GO" id="GO:0016020">
    <property type="term" value="C:membrane"/>
    <property type="evidence" value="ECO:0007669"/>
    <property type="project" value="TreeGrafter"/>
</dbReference>
<dbReference type="EMBL" id="JACHOO010000002">
    <property type="protein sequence ID" value="MBB5751818.1"/>
    <property type="molecule type" value="Genomic_DNA"/>
</dbReference>
<dbReference type="Proteomes" id="UP000523821">
    <property type="component" value="Unassembled WGS sequence"/>
</dbReference>
<reference evidence="3 4" key="1">
    <citation type="submission" date="2020-08" db="EMBL/GenBank/DDBJ databases">
        <title>Genomic Encyclopedia of Type Strains, Phase IV (KMG-IV): sequencing the most valuable type-strain genomes for metagenomic binning, comparative biology and taxonomic classification.</title>
        <authorList>
            <person name="Goeker M."/>
        </authorList>
    </citation>
    <scope>NUCLEOTIDE SEQUENCE [LARGE SCALE GENOMIC DNA]</scope>
    <source>
        <strain evidence="3 4">DSM 16268</strain>
    </source>
</reference>
<gene>
    <name evidence="3" type="ORF">GGQ63_000870</name>
</gene>
<protein>
    <submittedName>
        <fullName evidence="3">Fatty acid desaturase</fullName>
    </submittedName>
</protein>
<dbReference type="CDD" id="cd03511">
    <property type="entry name" value="Rhizopine-oxygenase-like"/>
    <property type="match status" value="1"/>
</dbReference>
<organism evidence="3 4">
    <name type="scientific">Prosthecomicrobium pneumaticum</name>
    <dbReference type="NCBI Taxonomy" id="81895"/>
    <lineage>
        <taxon>Bacteria</taxon>
        <taxon>Pseudomonadati</taxon>
        <taxon>Pseudomonadota</taxon>
        <taxon>Alphaproteobacteria</taxon>
        <taxon>Hyphomicrobiales</taxon>
        <taxon>Kaistiaceae</taxon>
        <taxon>Prosthecomicrobium</taxon>
    </lineage>
</organism>
<dbReference type="RefSeq" id="WP_183852939.1">
    <property type="nucleotide sequence ID" value="NZ_JACHOO010000002.1"/>
</dbReference>
<comment type="caution">
    <text evidence="3">The sequence shown here is derived from an EMBL/GenBank/DDBJ whole genome shotgun (WGS) entry which is preliminary data.</text>
</comment>
<evidence type="ECO:0000313" key="4">
    <source>
        <dbReference type="Proteomes" id="UP000523821"/>
    </source>
</evidence>
<proteinExistence type="predicted"/>
<evidence type="ECO:0000259" key="2">
    <source>
        <dbReference type="Pfam" id="PF00487"/>
    </source>
</evidence>
<name>A0A7W9CUJ8_9HYPH</name>
<dbReference type="InterPro" id="IPR012171">
    <property type="entry name" value="Fatty_acid_desaturase"/>
</dbReference>
<keyword evidence="1" id="KW-0812">Transmembrane</keyword>
<dbReference type="PANTHER" id="PTHR19353">
    <property type="entry name" value="FATTY ACID DESATURASE 2"/>
    <property type="match status" value="1"/>
</dbReference>
<dbReference type="InterPro" id="IPR005804">
    <property type="entry name" value="FA_desaturase_dom"/>
</dbReference>
<dbReference type="InterPro" id="IPR039393">
    <property type="entry name" value="Rhizopine-oxygenase-like"/>
</dbReference>
<keyword evidence="1" id="KW-0472">Membrane</keyword>
<keyword evidence="4" id="KW-1185">Reference proteome</keyword>
<feature type="transmembrane region" description="Helical" evidence="1">
    <location>
        <begin position="207"/>
        <end position="230"/>
    </location>
</feature>
<evidence type="ECO:0000313" key="3">
    <source>
        <dbReference type="EMBL" id="MBB5751818.1"/>
    </source>
</evidence>
<dbReference type="AlphaFoldDB" id="A0A7W9CUJ8"/>
<dbReference type="PANTHER" id="PTHR19353:SF19">
    <property type="entry name" value="DELTA(5) FATTY ACID DESATURASE C-RELATED"/>
    <property type="match status" value="1"/>
</dbReference>
<dbReference type="GO" id="GO:0008610">
    <property type="term" value="P:lipid biosynthetic process"/>
    <property type="evidence" value="ECO:0007669"/>
    <property type="project" value="UniProtKB-ARBA"/>
</dbReference>
<accession>A0A7W9CUJ8</accession>
<feature type="domain" description="Fatty acid desaturase" evidence="2">
    <location>
        <begin position="74"/>
        <end position="316"/>
    </location>
</feature>
<dbReference type="GO" id="GO:0016717">
    <property type="term" value="F:oxidoreductase activity, acting on paired donors, with oxidation of a pair of donors resulting in the reduction of molecular oxygen to two molecules of water"/>
    <property type="evidence" value="ECO:0007669"/>
    <property type="project" value="TreeGrafter"/>
</dbReference>
<keyword evidence="1" id="KW-1133">Transmembrane helix</keyword>